<evidence type="ECO:0000313" key="1">
    <source>
        <dbReference type="EMBL" id="MDT7043417.1"/>
    </source>
</evidence>
<proteinExistence type="predicted"/>
<accession>A0ABU3KAI9</accession>
<comment type="caution">
    <text evidence="1">The sequence shown here is derived from an EMBL/GenBank/DDBJ whole genome shotgun (WGS) entry which is preliminary data.</text>
</comment>
<evidence type="ECO:0000313" key="2">
    <source>
        <dbReference type="Proteomes" id="UP001250932"/>
    </source>
</evidence>
<name>A0ABU3KAI9_9BACT</name>
<sequence>MASHDEDISHDRLFTIAEATALLPQLETFLTKAKNGRTVLLHTKEEITKACAKAQFGGGSVVGPRYISALEDLHENLQKIQELGVIVKDLEMGLCDFPYLLDGRIVYLCWKLGEDKIEWWHEITTGFSGRQAIPKDAR</sequence>
<dbReference type="Proteomes" id="UP001250932">
    <property type="component" value="Unassembled WGS sequence"/>
</dbReference>
<dbReference type="RefSeq" id="WP_313833984.1">
    <property type="nucleotide sequence ID" value="NZ_JAQOUE010000001.1"/>
</dbReference>
<gene>
    <name evidence="1" type="ORF">PPG34_13735</name>
</gene>
<keyword evidence="2" id="KW-1185">Reference proteome</keyword>
<dbReference type="PIRSF" id="PIRSF016498">
    <property type="entry name" value="UCP016498"/>
    <property type="match status" value="1"/>
</dbReference>
<dbReference type="Pfam" id="PF09969">
    <property type="entry name" value="DUF2203"/>
    <property type="match status" value="1"/>
</dbReference>
<protein>
    <submittedName>
        <fullName evidence="1">DUF2203 domain-containing protein</fullName>
    </submittedName>
</protein>
<dbReference type="InterPro" id="IPR018699">
    <property type="entry name" value="DUF2203"/>
</dbReference>
<organism evidence="1 2">
    <name type="scientific">Candidatus Nitronereus thalassa</name>
    <dbReference type="NCBI Taxonomy" id="3020898"/>
    <lineage>
        <taxon>Bacteria</taxon>
        <taxon>Pseudomonadati</taxon>
        <taxon>Nitrospirota</taxon>
        <taxon>Nitrospiria</taxon>
        <taxon>Nitrospirales</taxon>
        <taxon>Nitrospiraceae</taxon>
        <taxon>Candidatus Nitronereus</taxon>
    </lineage>
</organism>
<reference evidence="1 2" key="1">
    <citation type="journal article" date="2023" name="ISME J.">
        <title>Cultivation and genomic characterization of novel and ubiquitous marine nitrite-oxidizing bacteria from the Nitrospirales.</title>
        <authorList>
            <person name="Mueller A.J."/>
            <person name="Daebeler A."/>
            <person name="Herbold C.W."/>
            <person name="Kirkegaard R.H."/>
            <person name="Daims H."/>
        </authorList>
    </citation>
    <scope>NUCLEOTIDE SEQUENCE [LARGE SCALE GENOMIC DNA]</scope>
    <source>
        <strain evidence="1 2">EB</strain>
    </source>
</reference>
<dbReference type="EMBL" id="JAQOUE010000001">
    <property type="protein sequence ID" value="MDT7043417.1"/>
    <property type="molecule type" value="Genomic_DNA"/>
</dbReference>